<reference evidence="1" key="1">
    <citation type="submission" date="2021-02" db="EMBL/GenBank/DDBJ databases">
        <authorList>
            <person name="Nowell W R."/>
        </authorList>
    </citation>
    <scope>NUCLEOTIDE SEQUENCE</scope>
</reference>
<feature type="non-terminal residue" evidence="1">
    <location>
        <position position="1"/>
    </location>
</feature>
<comment type="caution">
    <text evidence="1">The sequence shown here is derived from an EMBL/GenBank/DDBJ whole genome shotgun (WGS) entry which is preliminary data.</text>
</comment>
<name>A0A820GTN0_9BILA</name>
<dbReference type="Proteomes" id="UP000663874">
    <property type="component" value="Unassembled WGS sequence"/>
</dbReference>
<gene>
    <name evidence="1" type="ORF">FNK824_LOCUS40041</name>
</gene>
<dbReference type="AlphaFoldDB" id="A0A820GTN0"/>
<evidence type="ECO:0000313" key="2">
    <source>
        <dbReference type="Proteomes" id="UP000663874"/>
    </source>
</evidence>
<organism evidence="1 2">
    <name type="scientific">Rotaria sordida</name>
    <dbReference type="NCBI Taxonomy" id="392033"/>
    <lineage>
        <taxon>Eukaryota</taxon>
        <taxon>Metazoa</taxon>
        <taxon>Spiralia</taxon>
        <taxon>Gnathifera</taxon>
        <taxon>Rotifera</taxon>
        <taxon>Eurotatoria</taxon>
        <taxon>Bdelloidea</taxon>
        <taxon>Philodinida</taxon>
        <taxon>Philodinidae</taxon>
        <taxon>Rotaria</taxon>
    </lineage>
</organism>
<protein>
    <submittedName>
        <fullName evidence="1">Uncharacterized protein</fullName>
    </submittedName>
</protein>
<sequence>KQQQSNSISRFCKVYNIELQDKLSPFVNQLEETTNSNTLGL</sequence>
<evidence type="ECO:0000313" key="1">
    <source>
        <dbReference type="EMBL" id="CAF4285000.1"/>
    </source>
</evidence>
<proteinExistence type="predicted"/>
<accession>A0A820GTN0</accession>
<dbReference type="EMBL" id="CAJOBE010029386">
    <property type="protein sequence ID" value="CAF4285000.1"/>
    <property type="molecule type" value="Genomic_DNA"/>
</dbReference>